<dbReference type="Proteomes" id="UP001524586">
    <property type="component" value="Unassembled WGS sequence"/>
</dbReference>
<keyword evidence="3" id="KW-1185">Reference proteome</keyword>
<evidence type="ECO:0000313" key="3">
    <source>
        <dbReference type="Proteomes" id="UP001524586"/>
    </source>
</evidence>
<evidence type="ECO:0000256" key="1">
    <source>
        <dbReference type="SAM" id="MobiDB-lite"/>
    </source>
</evidence>
<feature type="compositionally biased region" description="Basic and acidic residues" evidence="1">
    <location>
        <begin position="1"/>
        <end position="16"/>
    </location>
</feature>
<comment type="caution">
    <text evidence="2">The sequence shown here is derived from an EMBL/GenBank/DDBJ whole genome shotgun (WGS) entry which is preliminary data.</text>
</comment>
<sequence length="124" mass="13691">MTQPKKDLDTTAESHKKSPGRKRKTGRMAPPTRGETLVKGVFMGFIISGVTHAGRSITKALLSHPLALFSSGVATGYFAHKYRKEIIVLGQCTAAESKNFLLRQRENILDLVAESQEHAQDKQK</sequence>
<name>A0ABT1U9L1_9GAMM</name>
<organism evidence="2 3">
    <name type="scientific">Methylomonas rivi</name>
    <dbReference type="NCBI Taxonomy" id="2952226"/>
    <lineage>
        <taxon>Bacteria</taxon>
        <taxon>Pseudomonadati</taxon>
        <taxon>Pseudomonadota</taxon>
        <taxon>Gammaproteobacteria</taxon>
        <taxon>Methylococcales</taxon>
        <taxon>Methylococcaceae</taxon>
        <taxon>Methylomonas</taxon>
    </lineage>
</organism>
<gene>
    <name evidence="2" type="ORF">NP596_16470</name>
</gene>
<feature type="compositionally biased region" description="Basic residues" evidence="1">
    <location>
        <begin position="17"/>
        <end position="26"/>
    </location>
</feature>
<dbReference type="RefSeq" id="WP_256616480.1">
    <property type="nucleotide sequence ID" value="NZ_JANIBK010000121.1"/>
</dbReference>
<reference evidence="2 3" key="1">
    <citation type="submission" date="2022-07" db="EMBL/GenBank/DDBJ databases">
        <title>Methylomonas rivi sp. nov., Methylomonas rosea sp. nov., Methylomonas aureus sp. nov. and Methylomonas subterranea sp. nov., four novel methanotrophs isolated from a freshwater creek and the deep terrestrial subsurface.</title>
        <authorList>
            <person name="Abin C."/>
            <person name="Sankaranarayanan K."/>
            <person name="Garner C."/>
            <person name="Sindelar R."/>
            <person name="Kotary K."/>
            <person name="Garner R."/>
            <person name="Barclay S."/>
            <person name="Lawson P."/>
            <person name="Krumholz L."/>
        </authorList>
    </citation>
    <scope>NUCLEOTIDE SEQUENCE [LARGE SCALE GENOMIC DNA]</scope>
    <source>
        <strain evidence="2 3">WSC-6</strain>
    </source>
</reference>
<proteinExistence type="predicted"/>
<protein>
    <submittedName>
        <fullName evidence="2">Uncharacterized protein</fullName>
    </submittedName>
</protein>
<feature type="region of interest" description="Disordered" evidence="1">
    <location>
        <begin position="1"/>
        <end position="33"/>
    </location>
</feature>
<evidence type="ECO:0000313" key="2">
    <source>
        <dbReference type="EMBL" id="MCQ8130054.1"/>
    </source>
</evidence>
<accession>A0ABT1U9L1</accession>
<dbReference type="EMBL" id="JANIBK010000121">
    <property type="protein sequence ID" value="MCQ8130054.1"/>
    <property type="molecule type" value="Genomic_DNA"/>
</dbReference>